<dbReference type="WBParaSite" id="nRc.2.0.1.t18775-RA">
    <property type="protein sequence ID" value="nRc.2.0.1.t18775-RA"/>
    <property type="gene ID" value="nRc.2.0.1.g18775"/>
</dbReference>
<organism evidence="1 2">
    <name type="scientific">Romanomermis culicivorax</name>
    <name type="common">Nematode worm</name>
    <dbReference type="NCBI Taxonomy" id="13658"/>
    <lineage>
        <taxon>Eukaryota</taxon>
        <taxon>Metazoa</taxon>
        <taxon>Ecdysozoa</taxon>
        <taxon>Nematoda</taxon>
        <taxon>Enoplea</taxon>
        <taxon>Dorylaimia</taxon>
        <taxon>Mermithida</taxon>
        <taxon>Mermithoidea</taxon>
        <taxon>Mermithidae</taxon>
        <taxon>Romanomermis</taxon>
    </lineage>
</organism>
<name>A0A915IX49_ROMCU</name>
<dbReference type="AlphaFoldDB" id="A0A915IX49"/>
<proteinExistence type="predicted"/>
<dbReference type="Proteomes" id="UP000887565">
    <property type="component" value="Unplaced"/>
</dbReference>
<accession>A0A915IX49</accession>
<protein>
    <submittedName>
        <fullName evidence="2">Uncharacterized protein</fullName>
    </submittedName>
</protein>
<evidence type="ECO:0000313" key="1">
    <source>
        <dbReference type="Proteomes" id="UP000887565"/>
    </source>
</evidence>
<sequence length="95" mass="10676">MRAKEFATATKTFGPQMKNDVVENAWMVFMDLLSKNLSFLMDIVSRLRAAVSEGERPLELHSIRIPSSVPSINDGKIVKRMDAMTKVAKRPTNIP</sequence>
<evidence type="ECO:0000313" key="2">
    <source>
        <dbReference type="WBParaSite" id="nRc.2.0.1.t18775-RA"/>
    </source>
</evidence>
<keyword evidence="1" id="KW-1185">Reference proteome</keyword>
<reference evidence="2" key="1">
    <citation type="submission" date="2022-11" db="UniProtKB">
        <authorList>
            <consortium name="WormBaseParasite"/>
        </authorList>
    </citation>
    <scope>IDENTIFICATION</scope>
</reference>